<dbReference type="AlphaFoldDB" id="A0A0E9W7J2"/>
<sequence>MYVGHSQPKSRFSCSEQFRRCKYIHLDCEIWIFRARLFPRFSLR</sequence>
<reference evidence="1" key="2">
    <citation type="journal article" date="2015" name="Fish Shellfish Immunol.">
        <title>Early steps in the European eel (Anguilla anguilla)-Vibrio vulnificus interaction in the gills: Role of the RtxA13 toxin.</title>
        <authorList>
            <person name="Callol A."/>
            <person name="Pajuelo D."/>
            <person name="Ebbesson L."/>
            <person name="Teles M."/>
            <person name="MacKenzie S."/>
            <person name="Amaro C."/>
        </authorList>
    </citation>
    <scope>NUCLEOTIDE SEQUENCE</scope>
</reference>
<proteinExistence type="predicted"/>
<reference evidence="1" key="1">
    <citation type="submission" date="2014-11" db="EMBL/GenBank/DDBJ databases">
        <authorList>
            <person name="Amaro Gonzalez C."/>
        </authorList>
    </citation>
    <scope>NUCLEOTIDE SEQUENCE</scope>
</reference>
<dbReference type="EMBL" id="GBXM01023017">
    <property type="protein sequence ID" value="JAH85560.1"/>
    <property type="molecule type" value="Transcribed_RNA"/>
</dbReference>
<name>A0A0E9W7J2_ANGAN</name>
<organism evidence="1">
    <name type="scientific">Anguilla anguilla</name>
    <name type="common">European freshwater eel</name>
    <name type="synonym">Muraena anguilla</name>
    <dbReference type="NCBI Taxonomy" id="7936"/>
    <lineage>
        <taxon>Eukaryota</taxon>
        <taxon>Metazoa</taxon>
        <taxon>Chordata</taxon>
        <taxon>Craniata</taxon>
        <taxon>Vertebrata</taxon>
        <taxon>Euteleostomi</taxon>
        <taxon>Actinopterygii</taxon>
        <taxon>Neopterygii</taxon>
        <taxon>Teleostei</taxon>
        <taxon>Anguilliformes</taxon>
        <taxon>Anguillidae</taxon>
        <taxon>Anguilla</taxon>
    </lineage>
</organism>
<evidence type="ECO:0000313" key="1">
    <source>
        <dbReference type="EMBL" id="JAH85560.1"/>
    </source>
</evidence>
<accession>A0A0E9W7J2</accession>
<protein>
    <submittedName>
        <fullName evidence="1">Uncharacterized protein</fullName>
    </submittedName>
</protein>